<dbReference type="Gene3D" id="1.10.10.10">
    <property type="entry name" value="Winged helix-like DNA-binding domain superfamily/Winged helix DNA-binding domain"/>
    <property type="match status" value="1"/>
</dbReference>
<dbReference type="InterPro" id="IPR057666">
    <property type="entry name" value="DrpA_SLOG"/>
</dbReference>
<comment type="caution">
    <text evidence="4">The sequence shown here is derived from an EMBL/GenBank/DDBJ whole genome shotgun (WGS) entry which is preliminary data.</text>
</comment>
<dbReference type="GO" id="GO:0009294">
    <property type="term" value="P:DNA-mediated transformation"/>
    <property type="evidence" value="ECO:0007669"/>
    <property type="project" value="InterPro"/>
</dbReference>
<dbReference type="InterPro" id="IPR036388">
    <property type="entry name" value="WH-like_DNA-bd_sf"/>
</dbReference>
<reference evidence="4 5" key="1">
    <citation type="submission" date="2016-09" db="EMBL/GenBank/DDBJ databases">
        <title>Pseudoalteromonas amylolytica sp. nov., isolated from the surface seawater.</title>
        <authorList>
            <person name="Wu Y.-H."/>
            <person name="Cheng H."/>
            <person name="Jin X.-B."/>
            <person name="Wang C.-S."/>
            <person name="Xu X.-W."/>
        </authorList>
    </citation>
    <scope>NUCLEOTIDE SEQUENCE [LARGE SCALE GENOMIC DNA]</scope>
    <source>
        <strain evidence="4 5">JW1</strain>
    </source>
</reference>
<accession>A0A1S1MPJ1</accession>
<evidence type="ECO:0000259" key="2">
    <source>
        <dbReference type="Pfam" id="PF02481"/>
    </source>
</evidence>
<dbReference type="OrthoDB" id="9785707at2"/>
<feature type="domain" description="DprA winged helix" evidence="3">
    <location>
        <begin position="312"/>
        <end position="357"/>
    </location>
</feature>
<dbReference type="InterPro" id="IPR041614">
    <property type="entry name" value="DprA_WH"/>
</dbReference>
<dbReference type="SUPFAM" id="SSF102405">
    <property type="entry name" value="MCP/YpsA-like"/>
    <property type="match status" value="1"/>
</dbReference>
<dbReference type="InterPro" id="IPR003488">
    <property type="entry name" value="DprA"/>
</dbReference>
<dbReference type="AlphaFoldDB" id="A0A1S1MPJ1"/>
<evidence type="ECO:0000313" key="4">
    <source>
        <dbReference type="EMBL" id="OHU86403.1"/>
    </source>
</evidence>
<proteinExistence type="inferred from homology"/>
<dbReference type="Proteomes" id="UP000179786">
    <property type="component" value="Unassembled WGS sequence"/>
</dbReference>
<evidence type="ECO:0000313" key="5">
    <source>
        <dbReference type="Proteomes" id="UP000179786"/>
    </source>
</evidence>
<feature type="domain" description="Smf/DprA SLOG" evidence="2">
    <location>
        <begin position="78"/>
        <end position="290"/>
    </location>
</feature>
<evidence type="ECO:0000256" key="1">
    <source>
        <dbReference type="ARBA" id="ARBA00006525"/>
    </source>
</evidence>
<dbReference type="PANTHER" id="PTHR43022:SF1">
    <property type="entry name" value="PROTEIN SMF"/>
    <property type="match status" value="1"/>
</dbReference>
<keyword evidence="5" id="KW-1185">Reference proteome</keyword>
<name>A0A1S1MPJ1_9GAMM</name>
<dbReference type="STRING" id="1859457.BET10_01480"/>
<comment type="similarity">
    <text evidence="1">Belongs to the DprA/Smf family.</text>
</comment>
<sequence>METLTQLQCLALHACKGLGVASILALQKKCELNSLFHSSEAKLQRLGLNDELIKQLGHINWSYLERIVAYCKQTQISIISYFDDTYPPLLKEISSPPFILFCKGDISLLAKPQVAIVGSRSATATGLEIAADFAYKLRLAGLVVTSGLARGIDGAAHKGALAGNELLSGTTIAVLGTGVDIVYPKRHNLLYQQVLEAGLLVSEFFPGTGVKANHFPRRNRIISGLSLGVVLVEAEMKSGSLITARYALEQNREVFAVPGSIKSSLSQGCHYLLKQGAKLTESVEDILEDVSFLPENGLYSIESVIKNDSPQEDCPVLQNLGFEVTSVDTLTQRTQWPVERVVARLLDLELEDKVERVLDGYIKLARG</sequence>
<dbReference type="Gene3D" id="3.40.50.450">
    <property type="match status" value="1"/>
</dbReference>
<dbReference type="EMBL" id="MKJU01000038">
    <property type="protein sequence ID" value="OHU86403.1"/>
    <property type="molecule type" value="Genomic_DNA"/>
</dbReference>
<dbReference type="NCBIfam" id="TIGR00732">
    <property type="entry name" value="dprA"/>
    <property type="match status" value="1"/>
</dbReference>
<dbReference type="Pfam" id="PF17782">
    <property type="entry name" value="WHD_DprA"/>
    <property type="match status" value="1"/>
</dbReference>
<evidence type="ECO:0000259" key="3">
    <source>
        <dbReference type="Pfam" id="PF17782"/>
    </source>
</evidence>
<dbReference type="PANTHER" id="PTHR43022">
    <property type="entry name" value="PROTEIN SMF"/>
    <property type="match status" value="1"/>
</dbReference>
<dbReference type="Pfam" id="PF02481">
    <property type="entry name" value="DNA_processg_A"/>
    <property type="match status" value="1"/>
</dbReference>
<protein>
    <submittedName>
        <fullName evidence="4">DNA protecting protein DprA</fullName>
    </submittedName>
</protein>
<dbReference type="RefSeq" id="WP_070988005.1">
    <property type="nucleotide sequence ID" value="NZ_MKJU01000038.1"/>
</dbReference>
<gene>
    <name evidence="4" type="ORF">BET10_01480</name>
</gene>
<organism evidence="4 5">
    <name type="scientific">Pseudoalteromonas amylolytica</name>
    <dbReference type="NCBI Taxonomy" id="1859457"/>
    <lineage>
        <taxon>Bacteria</taxon>
        <taxon>Pseudomonadati</taxon>
        <taxon>Pseudomonadota</taxon>
        <taxon>Gammaproteobacteria</taxon>
        <taxon>Alteromonadales</taxon>
        <taxon>Pseudoalteromonadaceae</taxon>
        <taxon>Pseudoalteromonas</taxon>
    </lineage>
</organism>